<protein>
    <recommendedName>
        <fullName evidence="8">Abasic site processing protein</fullName>
        <ecNumber evidence="8">3.4.-.-</ecNumber>
    </recommendedName>
</protein>
<dbReference type="GO" id="GO:0016829">
    <property type="term" value="F:lyase activity"/>
    <property type="evidence" value="ECO:0007669"/>
    <property type="project" value="UniProtKB-KW"/>
</dbReference>
<evidence type="ECO:0000256" key="1">
    <source>
        <dbReference type="ARBA" id="ARBA00008136"/>
    </source>
</evidence>
<name>A0AA41Z2S5_9HYPH</name>
<gene>
    <name evidence="9" type="ORF">M8523_35500</name>
</gene>
<keyword evidence="5" id="KW-0190">Covalent protein-DNA linkage</keyword>
<evidence type="ECO:0000256" key="8">
    <source>
        <dbReference type="RuleBase" id="RU364100"/>
    </source>
</evidence>
<dbReference type="RefSeq" id="WP_282589527.1">
    <property type="nucleotide sequence ID" value="NZ_JAMOIM010000102.1"/>
</dbReference>
<sequence length="223" mass="24777">MCGPFTQRYTWAEVREFLSVIGAPLNLRPRFNIAPTTTIDVVRLDVEGQRELVRMRWGLVPGWWSKPLKYVPATFNARAETVAEKPMFWNAFKARRCIIPASGFYEWTGEKGAKVPHLFSAADGSPVLAFAGLWDRWKSPEGEEILSATIIVSGASAWMTPYHDRMPVLLMSEQFDAWLSGEAGPDALRPAAESALREWIVSARVNKTGQGADDPSLVEPVAA</sequence>
<dbReference type="SUPFAM" id="SSF143081">
    <property type="entry name" value="BB1717-like"/>
    <property type="match status" value="1"/>
</dbReference>
<dbReference type="Gene3D" id="3.90.1680.10">
    <property type="entry name" value="SOS response associated peptidase-like"/>
    <property type="match status" value="1"/>
</dbReference>
<dbReference type="InterPro" id="IPR003738">
    <property type="entry name" value="SRAP"/>
</dbReference>
<dbReference type="EMBL" id="JAMOIM010000102">
    <property type="protein sequence ID" value="MCW6513154.1"/>
    <property type="molecule type" value="Genomic_DNA"/>
</dbReference>
<evidence type="ECO:0000256" key="3">
    <source>
        <dbReference type="ARBA" id="ARBA00022763"/>
    </source>
</evidence>
<keyword evidence="3" id="KW-0227">DNA damage</keyword>
<dbReference type="InterPro" id="IPR036590">
    <property type="entry name" value="SRAP-like"/>
</dbReference>
<keyword evidence="6" id="KW-0238">DNA-binding</keyword>
<dbReference type="GO" id="GO:0106300">
    <property type="term" value="P:protein-DNA covalent cross-linking repair"/>
    <property type="evidence" value="ECO:0007669"/>
    <property type="project" value="InterPro"/>
</dbReference>
<dbReference type="Pfam" id="PF02586">
    <property type="entry name" value="SRAP"/>
    <property type="match status" value="1"/>
</dbReference>
<accession>A0AA41Z2S5</accession>
<dbReference type="Proteomes" id="UP001165667">
    <property type="component" value="Unassembled WGS sequence"/>
</dbReference>
<dbReference type="EC" id="3.4.-.-" evidence="8"/>
<comment type="caution">
    <text evidence="9">The sequence shown here is derived from an EMBL/GenBank/DDBJ whole genome shotgun (WGS) entry which is preliminary data.</text>
</comment>
<proteinExistence type="inferred from homology"/>
<comment type="similarity">
    <text evidence="1 8">Belongs to the SOS response-associated peptidase family.</text>
</comment>
<evidence type="ECO:0000313" key="10">
    <source>
        <dbReference type="Proteomes" id="UP001165667"/>
    </source>
</evidence>
<reference evidence="9" key="1">
    <citation type="submission" date="2022-05" db="EMBL/GenBank/DDBJ databases">
        <authorList>
            <person name="Pankratov T."/>
        </authorList>
    </citation>
    <scope>NUCLEOTIDE SEQUENCE</scope>
    <source>
        <strain evidence="9">BP6-180914</strain>
    </source>
</reference>
<dbReference type="GO" id="GO:0006508">
    <property type="term" value="P:proteolysis"/>
    <property type="evidence" value="ECO:0007669"/>
    <property type="project" value="UniProtKB-KW"/>
</dbReference>
<dbReference type="AlphaFoldDB" id="A0AA41Z2S5"/>
<dbReference type="GO" id="GO:0008233">
    <property type="term" value="F:peptidase activity"/>
    <property type="evidence" value="ECO:0007669"/>
    <property type="project" value="UniProtKB-KW"/>
</dbReference>
<evidence type="ECO:0000256" key="2">
    <source>
        <dbReference type="ARBA" id="ARBA00022670"/>
    </source>
</evidence>
<evidence type="ECO:0000313" key="9">
    <source>
        <dbReference type="EMBL" id="MCW6513154.1"/>
    </source>
</evidence>
<keyword evidence="10" id="KW-1185">Reference proteome</keyword>
<evidence type="ECO:0000256" key="4">
    <source>
        <dbReference type="ARBA" id="ARBA00022801"/>
    </source>
</evidence>
<evidence type="ECO:0000256" key="7">
    <source>
        <dbReference type="ARBA" id="ARBA00023239"/>
    </source>
</evidence>
<dbReference type="GO" id="GO:0003697">
    <property type="term" value="F:single-stranded DNA binding"/>
    <property type="evidence" value="ECO:0007669"/>
    <property type="project" value="InterPro"/>
</dbReference>
<keyword evidence="7" id="KW-0456">Lyase</keyword>
<keyword evidence="4 8" id="KW-0378">Hydrolase</keyword>
<evidence type="ECO:0000256" key="5">
    <source>
        <dbReference type="ARBA" id="ARBA00023124"/>
    </source>
</evidence>
<evidence type="ECO:0000256" key="6">
    <source>
        <dbReference type="ARBA" id="ARBA00023125"/>
    </source>
</evidence>
<dbReference type="PANTHER" id="PTHR13604">
    <property type="entry name" value="DC12-RELATED"/>
    <property type="match status" value="1"/>
</dbReference>
<organism evidence="9 10">
    <name type="scientific">Lichenifustis flavocetrariae</name>
    <dbReference type="NCBI Taxonomy" id="2949735"/>
    <lineage>
        <taxon>Bacteria</taxon>
        <taxon>Pseudomonadati</taxon>
        <taxon>Pseudomonadota</taxon>
        <taxon>Alphaproteobacteria</taxon>
        <taxon>Hyphomicrobiales</taxon>
        <taxon>Lichenihabitantaceae</taxon>
        <taxon>Lichenifustis</taxon>
    </lineage>
</organism>
<dbReference type="PANTHER" id="PTHR13604:SF0">
    <property type="entry name" value="ABASIC SITE PROCESSING PROTEIN HMCES"/>
    <property type="match status" value="1"/>
</dbReference>
<keyword evidence="2 8" id="KW-0645">Protease</keyword>